<comment type="subcellular location">
    <subcellularLocation>
        <location evidence="1">Membrane</location>
    </subcellularLocation>
</comment>
<evidence type="ECO:0000256" key="4">
    <source>
        <dbReference type="ARBA" id="ARBA00023136"/>
    </source>
</evidence>
<dbReference type="PROSITE" id="PS50262">
    <property type="entry name" value="G_PROTEIN_RECEP_F1_2"/>
    <property type="match status" value="1"/>
</dbReference>
<dbReference type="Pfam" id="PF00001">
    <property type="entry name" value="7tm_1"/>
    <property type="match status" value="1"/>
</dbReference>
<feature type="transmembrane region" description="Helical" evidence="5">
    <location>
        <begin position="118"/>
        <end position="143"/>
    </location>
</feature>
<dbReference type="AlphaFoldDB" id="A0A7I8X855"/>
<sequence length="462" mass="53400">MELNRGQNILVHKISCVPLITAEVQIFGGEVYKTVFVLCFNMINSTGQIGLAAEAAVIDDQMYDDEMCYYIGTDFLHVKIYLIGVFAVVIAIFSLLFNTFFTFVFLTNSNLRRSPLYYFGVLAMLDAILALNYLALMVVPVYMDQFKCLWLYHLFLGYLRPMMTISNSAMFASILMILCATMERLLATFHPSNKLEVVRKFMESNRPRLCFAAVFGAVLYKLCTYFEIQYVEHENCTDWSRYEIMPTTIVMESYNYRFWWMFVARNLIDRVIPFFGLLFMNCMIIRTIKNENKKLSVLEQRAMSINEKATKRNLRDATRALIAVVSLYITAQFLQVIITFWEAFHRQSLEEDFQEFYSYMNDIMSIMALLCSAIRYPVYCSCNRPIFEASMDTLESLGTLFTNRAKALKQVKTVAVPSDFGMKMDNGEKIGCLNGQTNQLSPADEAFIVNVYLDDADEQWMV</sequence>
<dbReference type="EMBL" id="CAJFDI010000005">
    <property type="protein sequence ID" value="CAD5233136.1"/>
    <property type="molecule type" value="Genomic_DNA"/>
</dbReference>
<dbReference type="PANTHER" id="PTHR46709">
    <property type="entry name" value="PROTEIN CBG23488-RELATED"/>
    <property type="match status" value="1"/>
</dbReference>
<organism evidence="7 8">
    <name type="scientific">Bursaphelenchus xylophilus</name>
    <name type="common">Pinewood nematode worm</name>
    <name type="synonym">Aphelenchoides xylophilus</name>
    <dbReference type="NCBI Taxonomy" id="6326"/>
    <lineage>
        <taxon>Eukaryota</taxon>
        <taxon>Metazoa</taxon>
        <taxon>Ecdysozoa</taxon>
        <taxon>Nematoda</taxon>
        <taxon>Chromadorea</taxon>
        <taxon>Rhabditida</taxon>
        <taxon>Tylenchina</taxon>
        <taxon>Tylenchomorpha</taxon>
        <taxon>Aphelenchoidea</taxon>
        <taxon>Aphelenchoididae</taxon>
        <taxon>Bursaphelenchus</taxon>
    </lineage>
</organism>
<evidence type="ECO:0000256" key="5">
    <source>
        <dbReference type="SAM" id="Phobius"/>
    </source>
</evidence>
<keyword evidence="4 5" id="KW-0472">Membrane</keyword>
<dbReference type="Proteomes" id="UP000582659">
    <property type="component" value="Unassembled WGS sequence"/>
</dbReference>
<evidence type="ECO:0000313" key="7">
    <source>
        <dbReference type="EMBL" id="CAD5233136.1"/>
    </source>
</evidence>
<dbReference type="EMBL" id="CAJFCV020000005">
    <property type="protein sequence ID" value="CAG9126689.1"/>
    <property type="molecule type" value="Genomic_DNA"/>
</dbReference>
<feature type="transmembrane region" description="Helical" evidence="5">
    <location>
        <begin position="208"/>
        <end position="228"/>
    </location>
</feature>
<feature type="transmembrane region" description="Helical" evidence="5">
    <location>
        <begin position="80"/>
        <end position="106"/>
    </location>
</feature>
<accession>A0A7I8X855</accession>
<feature type="domain" description="G-protein coupled receptors family 1 profile" evidence="6">
    <location>
        <begin position="97"/>
        <end position="379"/>
    </location>
</feature>
<dbReference type="CDD" id="cd14978">
    <property type="entry name" value="7tmA_FMRFamide_R-like"/>
    <property type="match status" value="1"/>
</dbReference>
<feature type="transmembrane region" description="Helical" evidence="5">
    <location>
        <begin position="163"/>
        <end position="187"/>
    </location>
</feature>
<feature type="transmembrane region" description="Helical" evidence="5">
    <location>
        <begin position="320"/>
        <end position="344"/>
    </location>
</feature>
<feature type="transmembrane region" description="Helical" evidence="5">
    <location>
        <begin position="267"/>
        <end position="285"/>
    </location>
</feature>
<reference evidence="7" key="1">
    <citation type="submission" date="2020-09" db="EMBL/GenBank/DDBJ databases">
        <authorList>
            <person name="Kikuchi T."/>
        </authorList>
    </citation>
    <scope>NUCLEOTIDE SEQUENCE</scope>
    <source>
        <strain evidence="7">Ka4C1</strain>
    </source>
</reference>
<proteinExistence type="predicted"/>
<feature type="transmembrane region" description="Helical" evidence="5">
    <location>
        <begin position="356"/>
        <end position="376"/>
    </location>
</feature>
<evidence type="ECO:0000256" key="2">
    <source>
        <dbReference type="ARBA" id="ARBA00022692"/>
    </source>
</evidence>
<dbReference type="Gene3D" id="1.20.1070.10">
    <property type="entry name" value="Rhodopsin 7-helix transmembrane proteins"/>
    <property type="match status" value="1"/>
</dbReference>
<keyword evidence="3 5" id="KW-1133">Transmembrane helix</keyword>
<dbReference type="OrthoDB" id="5852618at2759"/>
<dbReference type="SUPFAM" id="SSF81321">
    <property type="entry name" value="Family A G protein-coupled receptor-like"/>
    <property type="match status" value="1"/>
</dbReference>
<evidence type="ECO:0000313" key="8">
    <source>
        <dbReference type="Proteomes" id="UP000659654"/>
    </source>
</evidence>
<dbReference type="InterPro" id="IPR000276">
    <property type="entry name" value="GPCR_Rhodpsn"/>
</dbReference>
<dbReference type="GO" id="GO:0004930">
    <property type="term" value="F:G protein-coupled receptor activity"/>
    <property type="evidence" value="ECO:0007669"/>
    <property type="project" value="InterPro"/>
</dbReference>
<evidence type="ECO:0000256" key="3">
    <source>
        <dbReference type="ARBA" id="ARBA00022989"/>
    </source>
</evidence>
<dbReference type="PANTHER" id="PTHR46709:SF6">
    <property type="entry name" value="G-PROTEIN COUPLED RECEPTORS FAMILY 1 PROFILE DOMAIN-CONTAINING PROTEIN"/>
    <property type="match status" value="1"/>
</dbReference>
<dbReference type="Proteomes" id="UP000659654">
    <property type="component" value="Unassembled WGS sequence"/>
</dbReference>
<keyword evidence="8" id="KW-1185">Reference proteome</keyword>
<protein>
    <submittedName>
        <fullName evidence="7">(pine wood nematode) hypothetical protein</fullName>
    </submittedName>
</protein>
<dbReference type="InterPro" id="IPR017452">
    <property type="entry name" value="GPCR_Rhodpsn_7TM"/>
</dbReference>
<gene>
    <name evidence="7" type="ORF">BXYJ_LOCUS13227</name>
</gene>
<keyword evidence="2 5" id="KW-0812">Transmembrane</keyword>
<evidence type="ECO:0000259" key="6">
    <source>
        <dbReference type="PROSITE" id="PS50262"/>
    </source>
</evidence>
<name>A0A7I8X855_BURXY</name>
<evidence type="ECO:0000256" key="1">
    <source>
        <dbReference type="ARBA" id="ARBA00004370"/>
    </source>
</evidence>
<comment type="caution">
    <text evidence="7">The sequence shown here is derived from an EMBL/GenBank/DDBJ whole genome shotgun (WGS) entry which is preliminary data.</text>
</comment>
<dbReference type="GO" id="GO:0016020">
    <property type="term" value="C:membrane"/>
    <property type="evidence" value="ECO:0007669"/>
    <property type="project" value="UniProtKB-SubCell"/>
</dbReference>